<comment type="caution">
    <text evidence="2">The sequence shown here is derived from an EMBL/GenBank/DDBJ whole genome shotgun (WGS) entry which is preliminary data.</text>
</comment>
<dbReference type="Proteomes" id="UP000770015">
    <property type="component" value="Unassembled WGS sequence"/>
</dbReference>
<sequence length="136" mass="15049">MRTPPTLSSEYLDKYRPIRSPSPRPNAGFREPMAMIEAMRRDSMAMSSSASTAREPETPTRTSSGRSRQETMQPSQIQDQVRAGRQRGRRPPGLLVGPQAPLDGAESLHSGTAHGRSYSPGKRKNLQSELKKLFGK</sequence>
<keyword evidence="3" id="KW-1185">Reference proteome</keyword>
<dbReference type="EMBL" id="JAGSXJ010000011">
    <property type="protein sequence ID" value="KAH6687274.1"/>
    <property type="molecule type" value="Genomic_DNA"/>
</dbReference>
<evidence type="ECO:0000256" key="1">
    <source>
        <dbReference type="SAM" id="MobiDB-lite"/>
    </source>
</evidence>
<feature type="compositionally biased region" description="Low complexity" evidence="1">
    <location>
        <begin position="44"/>
        <end position="53"/>
    </location>
</feature>
<reference evidence="2" key="1">
    <citation type="journal article" date="2021" name="Nat. Commun.">
        <title>Genetic determinants of endophytism in the Arabidopsis root mycobiome.</title>
        <authorList>
            <person name="Mesny F."/>
            <person name="Miyauchi S."/>
            <person name="Thiergart T."/>
            <person name="Pickel B."/>
            <person name="Atanasova L."/>
            <person name="Karlsson M."/>
            <person name="Huettel B."/>
            <person name="Barry K.W."/>
            <person name="Haridas S."/>
            <person name="Chen C."/>
            <person name="Bauer D."/>
            <person name="Andreopoulos W."/>
            <person name="Pangilinan J."/>
            <person name="LaButti K."/>
            <person name="Riley R."/>
            <person name="Lipzen A."/>
            <person name="Clum A."/>
            <person name="Drula E."/>
            <person name="Henrissat B."/>
            <person name="Kohler A."/>
            <person name="Grigoriev I.V."/>
            <person name="Martin F.M."/>
            <person name="Hacquard S."/>
        </authorList>
    </citation>
    <scope>NUCLEOTIDE SEQUENCE</scope>
    <source>
        <strain evidence="2">MPI-SDFR-AT-0117</strain>
    </source>
</reference>
<dbReference type="OrthoDB" id="8062037at2759"/>
<feature type="compositionally biased region" description="Polar residues" evidence="1">
    <location>
        <begin position="59"/>
        <end position="79"/>
    </location>
</feature>
<proteinExistence type="predicted"/>
<organism evidence="2 3">
    <name type="scientific">Plectosphaerella plurivora</name>
    <dbReference type="NCBI Taxonomy" id="936078"/>
    <lineage>
        <taxon>Eukaryota</taxon>
        <taxon>Fungi</taxon>
        <taxon>Dikarya</taxon>
        <taxon>Ascomycota</taxon>
        <taxon>Pezizomycotina</taxon>
        <taxon>Sordariomycetes</taxon>
        <taxon>Hypocreomycetidae</taxon>
        <taxon>Glomerellales</taxon>
        <taxon>Plectosphaerellaceae</taxon>
        <taxon>Plectosphaerella</taxon>
    </lineage>
</organism>
<gene>
    <name evidence="2" type="ORF">F5X68DRAFT_207095</name>
</gene>
<evidence type="ECO:0000313" key="3">
    <source>
        <dbReference type="Proteomes" id="UP000770015"/>
    </source>
</evidence>
<dbReference type="AlphaFoldDB" id="A0A9P8VDJ9"/>
<feature type="region of interest" description="Disordered" evidence="1">
    <location>
        <begin position="1"/>
        <end position="136"/>
    </location>
</feature>
<name>A0A9P8VDJ9_9PEZI</name>
<accession>A0A9P8VDJ9</accession>
<evidence type="ECO:0000313" key="2">
    <source>
        <dbReference type="EMBL" id="KAH6687274.1"/>
    </source>
</evidence>
<protein>
    <submittedName>
        <fullName evidence="2">Uncharacterized protein</fullName>
    </submittedName>
</protein>